<gene>
    <name evidence="1" type="ORF">CUNI_LOCUS1898</name>
</gene>
<feature type="non-terminal residue" evidence="1">
    <location>
        <position position="110"/>
    </location>
</feature>
<keyword evidence="2" id="KW-1185">Reference proteome</keyword>
<dbReference type="Proteomes" id="UP000678393">
    <property type="component" value="Unassembled WGS sequence"/>
</dbReference>
<name>A0A8S3YMS2_9EUPU</name>
<evidence type="ECO:0000313" key="1">
    <source>
        <dbReference type="EMBL" id="CAG5116340.1"/>
    </source>
</evidence>
<sequence length="110" mass="12142">MYQPKSGAYNSQATGKTCYNFSEYRPNCGWKTILTSPVPLKSVEFSDQSVTQLDNYTFITTNGQWNGDFSTKSPGSCSDFTFTGSFGISTPSLCVTWYCICDASTNKTCK</sequence>
<evidence type="ECO:0000313" key="2">
    <source>
        <dbReference type="Proteomes" id="UP000678393"/>
    </source>
</evidence>
<comment type="caution">
    <text evidence="1">The sequence shown here is derived from an EMBL/GenBank/DDBJ whole genome shotgun (WGS) entry which is preliminary data.</text>
</comment>
<reference evidence="1" key="1">
    <citation type="submission" date="2021-04" db="EMBL/GenBank/DDBJ databases">
        <authorList>
            <consortium name="Molecular Ecology Group"/>
        </authorList>
    </citation>
    <scope>NUCLEOTIDE SEQUENCE</scope>
</reference>
<organism evidence="1 2">
    <name type="scientific">Candidula unifasciata</name>
    <dbReference type="NCBI Taxonomy" id="100452"/>
    <lineage>
        <taxon>Eukaryota</taxon>
        <taxon>Metazoa</taxon>
        <taxon>Spiralia</taxon>
        <taxon>Lophotrochozoa</taxon>
        <taxon>Mollusca</taxon>
        <taxon>Gastropoda</taxon>
        <taxon>Heterobranchia</taxon>
        <taxon>Euthyneura</taxon>
        <taxon>Panpulmonata</taxon>
        <taxon>Eupulmonata</taxon>
        <taxon>Stylommatophora</taxon>
        <taxon>Helicina</taxon>
        <taxon>Helicoidea</taxon>
        <taxon>Geomitridae</taxon>
        <taxon>Candidula</taxon>
    </lineage>
</organism>
<accession>A0A8S3YMS2</accession>
<protein>
    <submittedName>
        <fullName evidence="1">Uncharacterized protein</fullName>
    </submittedName>
</protein>
<dbReference type="AlphaFoldDB" id="A0A8S3YMS2"/>
<proteinExistence type="predicted"/>
<dbReference type="EMBL" id="CAJHNH020000238">
    <property type="protein sequence ID" value="CAG5116340.1"/>
    <property type="molecule type" value="Genomic_DNA"/>
</dbReference>